<dbReference type="InterPro" id="IPR011842">
    <property type="entry name" value="PQQ_synth_PqqB"/>
</dbReference>
<comment type="caution">
    <text evidence="8">The sequence shown here is derived from an EMBL/GenBank/DDBJ whole genome shotgun (WGS) entry which is preliminary data.</text>
</comment>
<dbReference type="InterPro" id="IPR001279">
    <property type="entry name" value="Metallo-B-lactamas"/>
</dbReference>
<gene>
    <name evidence="6 8" type="primary">pqqB</name>
    <name evidence="8" type="ORF">ACFSYJ_40390</name>
</gene>
<sequence length="296" mass="31248">MKVILLGTAAGGGFPQWNCACRLCTSGATPRTQDCVAVSADGRGWYLLNASPDIRAQILATRALRAGPGPREIPLRGVLLTDAELDHSLGLLMLREAGGLPVWAPDAVLHALSAHFPARSIIDGYGGWDWSSTSDIKLDGLVVRAFPVSDKRPKYARSSTEDGPWVVAYRIEDPATGGVLVYAPCLRGWPDGFDELTGDADLVLLDGTFHAADEMSGATSARVGDGAQLAMGHLPITGDGGSLARITRYRAARPRTRWAFTHLNNTNPVLDPASAEHAAVLAGGAELPGDGTEFTL</sequence>
<comment type="function">
    <text evidence="6">May be involved in the transport of PQQ or its precursor to the periplasm.</text>
</comment>
<keyword evidence="4 6" id="KW-0813">Transport</keyword>
<organism evidence="8 9">
    <name type="scientific">Amycolatopsis samaneae</name>
    <dbReference type="NCBI Taxonomy" id="664691"/>
    <lineage>
        <taxon>Bacteria</taxon>
        <taxon>Bacillati</taxon>
        <taxon>Actinomycetota</taxon>
        <taxon>Actinomycetes</taxon>
        <taxon>Pseudonocardiales</taxon>
        <taxon>Pseudonocardiaceae</taxon>
        <taxon>Amycolatopsis</taxon>
    </lineage>
</organism>
<dbReference type="Pfam" id="PF12706">
    <property type="entry name" value="Lactamase_B_2"/>
    <property type="match status" value="1"/>
</dbReference>
<evidence type="ECO:0000313" key="9">
    <source>
        <dbReference type="Proteomes" id="UP001597419"/>
    </source>
</evidence>
<keyword evidence="5 6" id="KW-0884">PQQ biosynthesis</keyword>
<accession>A0ABW5GVU5</accession>
<dbReference type="HAMAP" id="MF_00653">
    <property type="entry name" value="PQQ_syn_PqqB"/>
    <property type="match status" value="1"/>
</dbReference>
<feature type="domain" description="Metallo-beta-lactamase" evidence="7">
    <location>
        <begin position="45"/>
        <end position="248"/>
    </location>
</feature>
<dbReference type="InterPro" id="IPR036866">
    <property type="entry name" value="RibonucZ/Hydroxyglut_hydro"/>
</dbReference>
<name>A0ABW5GVU5_9PSEU</name>
<protein>
    <recommendedName>
        <fullName evidence="3 6">Coenzyme PQQ synthesis protein B</fullName>
    </recommendedName>
    <alternativeName>
        <fullName evidence="6">Pyrroloquinoline quinone biosynthesis protein B</fullName>
    </alternativeName>
</protein>
<evidence type="ECO:0000256" key="6">
    <source>
        <dbReference type="HAMAP-Rule" id="MF_00653"/>
    </source>
</evidence>
<evidence type="ECO:0000256" key="2">
    <source>
        <dbReference type="ARBA" id="ARBA00008481"/>
    </source>
</evidence>
<dbReference type="Proteomes" id="UP001597419">
    <property type="component" value="Unassembled WGS sequence"/>
</dbReference>
<evidence type="ECO:0000256" key="1">
    <source>
        <dbReference type="ARBA" id="ARBA00004886"/>
    </source>
</evidence>
<evidence type="ECO:0000256" key="3">
    <source>
        <dbReference type="ARBA" id="ARBA00015084"/>
    </source>
</evidence>
<evidence type="ECO:0000313" key="8">
    <source>
        <dbReference type="EMBL" id="MFD2464934.1"/>
    </source>
</evidence>
<dbReference type="Gene3D" id="3.60.15.10">
    <property type="entry name" value="Ribonuclease Z/Hydroxyacylglutathione hydrolase-like"/>
    <property type="match status" value="1"/>
</dbReference>
<reference evidence="9" key="1">
    <citation type="journal article" date="2019" name="Int. J. Syst. Evol. Microbiol.">
        <title>The Global Catalogue of Microorganisms (GCM) 10K type strain sequencing project: providing services to taxonomists for standard genome sequencing and annotation.</title>
        <authorList>
            <consortium name="The Broad Institute Genomics Platform"/>
            <consortium name="The Broad Institute Genome Sequencing Center for Infectious Disease"/>
            <person name="Wu L."/>
            <person name="Ma J."/>
        </authorList>
    </citation>
    <scope>NUCLEOTIDE SEQUENCE [LARGE SCALE GENOMIC DNA]</scope>
    <source>
        <strain evidence="9">CGMCC 4.7643</strain>
    </source>
</reference>
<comment type="pathway">
    <text evidence="1 6">Cofactor biosynthesis; pyrroloquinoline quinone biosynthesis.</text>
</comment>
<evidence type="ECO:0000256" key="4">
    <source>
        <dbReference type="ARBA" id="ARBA00022448"/>
    </source>
</evidence>
<dbReference type="NCBIfam" id="TIGR02108">
    <property type="entry name" value="PQQ_syn_pqqB"/>
    <property type="match status" value="1"/>
</dbReference>
<dbReference type="RefSeq" id="WP_345399439.1">
    <property type="nucleotide sequence ID" value="NZ_BAABHG010000010.1"/>
</dbReference>
<keyword evidence="9" id="KW-1185">Reference proteome</keyword>
<evidence type="ECO:0000259" key="7">
    <source>
        <dbReference type="Pfam" id="PF12706"/>
    </source>
</evidence>
<comment type="similarity">
    <text evidence="2 6">Belongs to the PqqB family.</text>
</comment>
<evidence type="ECO:0000256" key="5">
    <source>
        <dbReference type="ARBA" id="ARBA00022905"/>
    </source>
</evidence>
<dbReference type="EMBL" id="JBHUKU010000028">
    <property type="protein sequence ID" value="MFD2464934.1"/>
    <property type="molecule type" value="Genomic_DNA"/>
</dbReference>
<dbReference type="SUPFAM" id="SSF56281">
    <property type="entry name" value="Metallo-hydrolase/oxidoreductase"/>
    <property type="match status" value="1"/>
</dbReference>
<proteinExistence type="inferred from homology"/>